<evidence type="ECO:0000313" key="6">
    <source>
        <dbReference type="EMBL" id="KAK6346526.1"/>
    </source>
</evidence>
<dbReference type="InterPro" id="IPR030381">
    <property type="entry name" value="G_DYNAMIN_dom"/>
</dbReference>
<dbReference type="SUPFAM" id="SSF52540">
    <property type="entry name" value="P-loop containing nucleoside triphosphate hydrolases"/>
    <property type="match status" value="1"/>
</dbReference>
<evidence type="ECO:0000256" key="3">
    <source>
        <dbReference type="SAM" id="MobiDB-lite"/>
    </source>
</evidence>
<feature type="domain" description="Dynamin-type G" evidence="5">
    <location>
        <begin position="150"/>
        <end position="465"/>
    </location>
</feature>
<dbReference type="SMART" id="SM00053">
    <property type="entry name" value="DYNc"/>
    <property type="match status" value="1"/>
</dbReference>
<keyword evidence="7" id="KW-1185">Reference proteome</keyword>
<evidence type="ECO:0000256" key="1">
    <source>
        <dbReference type="ARBA" id="ARBA00022741"/>
    </source>
</evidence>
<dbReference type="InterPro" id="IPR001401">
    <property type="entry name" value="Dynamin_GTPase"/>
</dbReference>
<dbReference type="InterPro" id="IPR027417">
    <property type="entry name" value="P-loop_NTPase"/>
</dbReference>
<dbReference type="GO" id="GO:0031623">
    <property type="term" value="P:receptor internalization"/>
    <property type="evidence" value="ECO:0007669"/>
    <property type="project" value="TreeGrafter"/>
</dbReference>
<protein>
    <submittedName>
        <fullName evidence="6">Uncharacterized protein</fullName>
    </submittedName>
</protein>
<name>A0AAV9UPC9_9PEZI</name>
<dbReference type="Gene3D" id="1.20.120.1240">
    <property type="entry name" value="Dynamin, middle domain"/>
    <property type="match status" value="1"/>
</dbReference>
<dbReference type="Pfam" id="PF01031">
    <property type="entry name" value="Dynamin_M"/>
    <property type="match status" value="2"/>
</dbReference>
<dbReference type="InterPro" id="IPR045063">
    <property type="entry name" value="Dynamin_N"/>
</dbReference>
<accession>A0AAV9UPC9</accession>
<dbReference type="PRINTS" id="PR00195">
    <property type="entry name" value="DYNAMIN"/>
</dbReference>
<dbReference type="GO" id="GO:0005525">
    <property type="term" value="F:GTP binding"/>
    <property type="evidence" value="ECO:0007669"/>
    <property type="project" value="InterPro"/>
</dbReference>
<dbReference type="GO" id="GO:0005737">
    <property type="term" value="C:cytoplasm"/>
    <property type="evidence" value="ECO:0007669"/>
    <property type="project" value="TreeGrafter"/>
</dbReference>
<dbReference type="GO" id="GO:0005886">
    <property type="term" value="C:plasma membrane"/>
    <property type="evidence" value="ECO:0007669"/>
    <property type="project" value="TreeGrafter"/>
</dbReference>
<sequence>MALRTMLKVEPDGLFLPASEASYPEGPTSPLTPIARTLSTPSTKTTPTLDMEPPHSTPVVPRPVMQGATVLTTSAPGENMRTAPPQSANITAGASVARGAPLAVNALLASGSQSTKKGGSSMGYDMLGEDMRDMVNTINQLRMKGVEDLGLPLPRIAVIGNQSAGKSSLIEAISGIRVPRYAGTCTRCPLEITLTEDPAPAAPWRCRISLRFHKDYNPKKRGDPWVDTQHQQFFFMNVDNPDHVEHALIRAQLAVLNPTKPWTQFTDKALSLPSSETTDVPFSPNVICMEITGNNIPNLSFIDLPGIIHVTERKEEEYLIKLVKNLVESYIKQEDCLILLAMTMKDDAVNQSAAQMARKLGPNRTIGALTKPDTVLEGEFEQWIRILRGNEHRLHHGYFVTKQPSQQQLLERISHSAARASEEEFFQTREPWQTELADLKDRFGTINLQRYLSKQLANLIRQRLPAIISSVQNQSNQVQTKLDMLPPPQARDLRVVLRRLLDDYFYQIRESVDARSDNNEFSYQWRKIASRLKAGLIGLRPRVSPDETVPRSANSMYTTSVRGGLSFTSSAFCSSSFSSTTSTPTKSRKRPASADDPPDESSSDPFNSHSPAGPARKKVAVERLVTPARKVLSLEDDEIVETESVGDNSADSALSKPMHLLEVREVLEANATTGIPGIVDHKAVEILSKMHIRLWEGPVQSFINQMDSLLHDHVHTIFSRIFARYEQSPLYQEMTTIIDAFHNMMIVEIRDLVGECFRIEAECIYTLQEVEWNREFVYWKSDNAKRRQRAIADQTRLRQERLQERHNQQGKKGKVEVPEREGPDPFQREIDTMTTAQAYVSIARKRFGDTVMMRMMRCAFIKYTVLGTFREFVEQELRLRDLGEEEQERKCRELMAEDPGKEKMRSALILERDLLEKAWQDLEPFQQLGM</sequence>
<dbReference type="GO" id="GO:0008017">
    <property type="term" value="F:microtubule binding"/>
    <property type="evidence" value="ECO:0007669"/>
    <property type="project" value="TreeGrafter"/>
</dbReference>
<dbReference type="PANTHER" id="PTHR11566:SF131">
    <property type="entry name" value="GTPASE, PUTATIVE (AFU_ORTHOLOGUE AFUA_6G07630)-RELATED"/>
    <property type="match status" value="1"/>
</dbReference>
<feature type="compositionally biased region" description="Low complexity" evidence="3">
    <location>
        <begin position="575"/>
        <end position="585"/>
    </location>
</feature>
<dbReference type="InterPro" id="IPR000375">
    <property type="entry name" value="Dynamin_stalk"/>
</dbReference>
<reference evidence="6 7" key="1">
    <citation type="submission" date="2019-10" db="EMBL/GenBank/DDBJ databases">
        <authorList>
            <person name="Palmer J.M."/>
        </authorList>
    </citation>
    <scope>NUCLEOTIDE SEQUENCE [LARGE SCALE GENOMIC DNA]</scope>
    <source>
        <strain evidence="6 7">TWF696</strain>
    </source>
</reference>
<evidence type="ECO:0000259" key="4">
    <source>
        <dbReference type="PROSITE" id="PS51388"/>
    </source>
</evidence>
<comment type="caution">
    <text evidence="6">The sequence shown here is derived from an EMBL/GenBank/DDBJ whole genome shotgun (WGS) entry which is preliminary data.</text>
</comment>
<feature type="domain" description="GED" evidence="4">
    <location>
        <begin position="829"/>
        <end position="930"/>
    </location>
</feature>
<dbReference type="Gene3D" id="3.40.50.300">
    <property type="entry name" value="P-loop containing nucleotide triphosphate hydrolases"/>
    <property type="match status" value="1"/>
</dbReference>
<dbReference type="PANTHER" id="PTHR11566">
    <property type="entry name" value="DYNAMIN"/>
    <property type="match status" value="1"/>
</dbReference>
<evidence type="ECO:0000259" key="5">
    <source>
        <dbReference type="PROSITE" id="PS51718"/>
    </source>
</evidence>
<dbReference type="EMBL" id="JAVHNQ010000005">
    <property type="protein sequence ID" value="KAK6346526.1"/>
    <property type="molecule type" value="Genomic_DNA"/>
</dbReference>
<dbReference type="PROSITE" id="PS50007">
    <property type="entry name" value="PIPLC_X_DOMAIN"/>
    <property type="match status" value="1"/>
</dbReference>
<feature type="compositionally biased region" description="Low complexity" evidence="3">
    <location>
        <begin position="37"/>
        <end position="49"/>
    </location>
</feature>
<keyword evidence="2" id="KW-0342">GTP-binding</keyword>
<dbReference type="PROSITE" id="PS51718">
    <property type="entry name" value="G_DYNAMIN_2"/>
    <property type="match status" value="1"/>
</dbReference>
<keyword evidence="1" id="KW-0547">Nucleotide-binding</keyword>
<feature type="region of interest" description="Disordered" evidence="3">
    <location>
        <begin position="801"/>
        <end position="827"/>
    </location>
</feature>
<dbReference type="AlphaFoldDB" id="A0AAV9UPC9"/>
<dbReference type="Proteomes" id="UP001375240">
    <property type="component" value="Unassembled WGS sequence"/>
</dbReference>
<dbReference type="Pfam" id="PF00350">
    <property type="entry name" value="Dynamin_N"/>
    <property type="match status" value="1"/>
</dbReference>
<organism evidence="6 7">
    <name type="scientific">Orbilia brochopaga</name>
    <dbReference type="NCBI Taxonomy" id="3140254"/>
    <lineage>
        <taxon>Eukaryota</taxon>
        <taxon>Fungi</taxon>
        <taxon>Dikarya</taxon>
        <taxon>Ascomycota</taxon>
        <taxon>Pezizomycotina</taxon>
        <taxon>Orbiliomycetes</taxon>
        <taxon>Orbiliales</taxon>
        <taxon>Orbiliaceae</taxon>
        <taxon>Orbilia</taxon>
    </lineage>
</organism>
<dbReference type="InterPro" id="IPR020850">
    <property type="entry name" value="GED_dom"/>
</dbReference>
<feature type="region of interest" description="Disordered" evidence="3">
    <location>
        <begin position="18"/>
        <end position="62"/>
    </location>
</feature>
<feature type="region of interest" description="Disordered" evidence="3">
    <location>
        <begin position="575"/>
        <end position="618"/>
    </location>
</feature>
<dbReference type="PROSITE" id="PS51388">
    <property type="entry name" value="GED"/>
    <property type="match status" value="1"/>
</dbReference>
<evidence type="ECO:0000256" key="2">
    <source>
        <dbReference type="ARBA" id="ARBA00023134"/>
    </source>
</evidence>
<dbReference type="GO" id="GO:0003924">
    <property type="term" value="F:GTPase activity"/>
    <property type="evidence" value="ECO:0007669"/>
    <property type="project" value="InterPro"/>
</dbReference>
<proteinExistence type="predicted"/>
<dbReference type="GO" id="GO:0005874">
    <property type="term" value="C:microtubule"/>
    <property type="evidence" value="ECO:0007669"/>
    <property type="project" value="TreeGrafter"/>
</dbReference>
<dbReference type="CDD" id="cd08771">
    <property type="entry name" value="DLP_1"/>
    <property type="match status" value="1"/>
</dbReference>
<dbReference type="InterPro" id="IPR022812">
    <property type="entry name" value="Dynamin"/>
</dbReference>
<evidence type="ECO:0000313" key="7">
    <source>
        <dbReference type="Proteomes" id="UP001375240"/>
    </source>
</evidence>
<gene>
    <name evidence="6" type="ORF">TWF696_006651</name>
</gene>